<evidence type="ECO:0000313" key="6">
    <source>
        <dbReference type="Proteomes" id="UP000192455"/>
    </source>
</evidence>
<feature type="domain" description="Aminotransferase class I/classII large" evidence="4">
    <location>
        <begin position="29"/>
        <end position="352"/>
    </location>
</feature>
<accession>A0A1R3X0Y5</accession>
<dbReference type="Pfam" id="PF00155">
    <property type="entry name" value="Aminotran_1_2"/>
    <property type="match status" value="1"/>
</dbReference>
<dbReference type="PANTHER" id="PTHR13693:SF100">
    <property type="entry name" value="8-AMINO-7-OXONONANOATE SYNTHASE"/>
    <property type="match status" value="1"/>
</dbReference>
<dbReference type="OrthoDB" id="9807157at2"/>
<dbReference type="RefSeq" id="WP_076649815.1">
    <property type="nucleotide sequence ID" value="NZ_FTPS01000001.1"/>
</dbReference>
<dbReference type="SUPFAM" id="SSF53383">
    <property type="entry name" value="PLP-dependent transferases"/>
    <property type="match status" value="1"/>
</dbReference>
<protein>
    <submittedName>
        <fullName evidence="5">8-amino-7-oxononanoate synthase</fullName>
    </submittedName>
</protein>
<evidence type="ECO:0000256" key="2">
    <source>
        <dbReference type="ARBA" id="ARBA00022679"/>
    </source>
</evidence>
<name>A0A1R3X0Y5_9RHOB</name>
<evidence type="ECO:0000256" key="1">
    <source>
        <dbReference type="ARBA" id="ARBA00001933"/>
    </source>
</evidence>
<dbReference type="GO" id="GO:0008710">
    <property type="term" value="F:8-amino-7-oxononanoate synthase activity"/>
    <property type="evidence" value="ECO:0007669"/>
    <property type="project" value="TreeGrafter"/>
</dbReference>
<dbReference type="AlphaFoldDB" id="A0A1R3X0Y5"/>
<dbReference type="STRING" id="515897.SAMN05421849_2124"/>
<dbReference type="InterPro" id="IPR015424">
    <property type="entry name" value="PyrdxlP-dep_Trfase"/>
</dbReference>
<organism evidence="5 6">
    <name type="scientific">Pontibaca methylaminivorans</name>
    <dbReference type="NCBI Taxonomy" id="515897"/>
    <lineage>
        <taxon>Bacteria</taxon>
        <taxon>Pseudomonadati</taxon>
        <taxon>Pseudomonadota</taxon>
        <taxon>Alphaproteobacteria</taxon>
        <taxon>Rhodobacterales</taxon>
        <taxon>Roseobacteraceae</taxon>
        <taxon>Pontibaca</taxon>
    </lineage>
</organism>
<dbReference type="InterPro" id="IPR015422">
    <property type="entry name" value="PyrdxlP-dep_Trfase_small"/>
</dbReference>
<keyword evidence="3" id="KW-0663">Pyridoxal phosphate</keyword>
<evidence type="ECO:0000256" key="3">
    <source>
        <dbReference type="ARBA" id="ARBA00022898"/>
    </source>
</evidence>
<dbReference type="Gene3D" id="3.90.1150.10">
    <property type="entry name" value="Aspartate Aminotransferase, domain 1"/>
    <property type="match status" value="1"/>
</dbReference>
<keyword evidence="2" id="KW-0808">Transferase</keyword>
<sequence length="374" mass="38796">MTEFPRHDDLLAALAQRNRLRCLSGASGLDFASNDYLGLTGAGLLAEAAQDALARGVPLGSGGSRLLRGNHAEHRALEDEAAAFFGAEAALYLGSGFQANQALFSTLPMQGDLVLHDCLIHASVHEGMRLGRATCASFAHNDAADAARVIADWRAGGATGRVWIAVESVYSMDGDLAPLADLAGLAAREDAVLVVDEAHATGVFGAQGRGLAAGLTCPLVTVHTGGKALGAAGALVCADRVLIETLVNRARSFIYTTAPPPFSAAILRGAIRMLRDGPALTDDARARMAHAHRAARACGIDANSQIIPLIIGDECRARDTARALQDQGFDVRAILPPSVARGTARLRISITGNVGAGDITALFDTLATLNRVAA</sequence>
<dbReference type="InterPro" id="IPR015421">
    <property type="entry name" value="PyrdxlP-dep_Trfase_major"/>
</dbReference>
<dbReference type="InterPro" id="IPR004839">
    <property type="entry name" value="Aminotransferase_I/II_large"/>
</dbReference>
<evidence type="ECO:0000259" key="4">
    <source>
        <dbReference type="Pfam" id="PF00155"/>
    </source>
</evidence>
<dbReference type="GO" id="GO:0009102">
    <property type="term" value="P:biotin biosynthetic process"/>
    <property type="evidence" value="ECO:0007669"/>
    <property type="project" value="TreeGrafter"/>
</dbReference>
<dbReference type="GO" id="GO:0030170">
    <property type="term" value="F:pyridoxal phosphate binding"/>
    <property type="evidence" value="ECO:0007669"/>
    <property type="project" value="InterPro"/>
</dbReference>
<dbReference type="EMBL" id="FTPS01000001">
    <property type="protein sequence ID" value="SIT84486.1"/>
    <property type="molecule type" value="Genomic_DNA"/>
</dbReference>
<keyword evidence="6" id="KW-1185">Reference proteome</keyword>
<dbReference type="InterPro" id="IPR050087">
    <property type="entry name" value="AON_synthase_class-II"/>
</dbReference>
<evidence type="ECO:0000313" key="5">
    <source>
        <dbReference type="EMBL" id="SIT84486.1"/>
    </source>
</evidence>
<comment type="cofactor">
    <cofactor evidence="1">
        <name>pyridoxal 5'-phosphate</name>
        <dbReference type="ChEBI" id="CHEBI:597326"/>
    </cofactor>
</comment>
<dbReference type="PANTHER" id="PTHR13693">
    <property type="entry name" value="CLASS II AMINOTRANSFERASE/8-AMINO-7-OXONONANOATE SYNTHASE"/>
    <property type="match status" value="1"/>
</dbReference>
<dbReference type="Proteomes" id="UP000192455">
    <property type="component" value="Unassembled WGS sequence"/>
</dbReference>
<proteinExistence type="predicted"/>
<dbReference type="Gene3D" id="3.40.640.10">
    <property type="entry name" value="Type I PLP-dependent aspartate aminotransferase-like (Major domain)"/>
    <property type="match status" value="1"/>
</dbReference>
<reference evidence="5 6" key="1">
    <citation type="submission" date="2017-01" db="EMBL/GenBank/DDBJ databases">
        <authorList>
            <person name="Mah S.A."/>
            <person name="Swanson W.J."/>
            <person name="Moy G.W."/>
            <person name="Vacquier V.D."/>
        </authorList>
    </citation>
    <scope>NUCLEOTIDE SEQUENCE [LARGE SCALE GENOMIC DNA]</scope>
    <source>
        <strain evidence="5 6">DSM 21219</strain>
    </source>
</reference>
<gene>
    <name evidence="5" type="ORF">SAMN05421849_2124</name>
</gene>